<comment type="similarity">
    <text evidence="8">Belongs to the ABC transporter superfamily. ABCB family. Heavy Metal importer (TC 3.A.1.210) subfamily.</text>
</comment>
<feature type="compositionally biased region" description="Polar residues" evidence="9">
    <location>
        <begin position="952"/>
        <end position="965"/>
    </location>
</feature>
<dbReference type="GO" id="GO:0016020">
    <property type="term" value="C:membrane"/>
    <property type="evidence" value="ECO:0007669"/>
    <property type="project" value="UniProtKB-SubCell"/>
</dbReference>
<dbReference type="GO" id="GO:0005524">
    <property type="term" value="F:ATP binding"/>
    <property type="evidence" value="ECO:0007669"/>
    <property type="project" value="UniProtKB-KW"/>
</dbReference>
<feature type="transmembrane region" description="Helical" evidence="10">
    <location>
        <begin position="434"/>
        <end position="453"/>
    </location>
</feature>
<comment type="subcellular location">
    <subcellularLocation>
        <location evidence="1">Membrane</location>
        <topology evidence="1">Multi-pass membrane protein</topology>
    </subcellularLocation>
</comment>
<evidence type="ECO:0000256" key="7">
    <source>
        <dbReference type="ARBA" id="ARBA00023136"/>
    </source>
</evidence>
<dbReference type="InterPro" id="IPR003439">
    <property type="entry name" value="ABC_transporter-like_ATP-bd"/>
</dbReference>
<feature type="region of interest" description="Disordered" evidence="9">
    <location>
        <begin position="196"/>
        <end position="243"/>
    </location>
</feature>
<feature type="transmembrane region" description="Helical" evidence="10">
    <location>
        <begin position="95"/>
        <end position="112"/>
    </location>
</feature>
<dbReference type="PROSITE" id="PS00211">
    <property type="entry name" value="ABC_TRANSPORTER_1"/>
    <property type="match status" value="1"/>
</dbReference>
<feature type="compositionally biased region" description="Basic residues" evidence="9">
    <location>
        <begin position="1050"/>
        <end position="1061"/>
    </location>
</feature>
<dbReference type="AlphaFoldDB" id="A0AAD9CUX9"/>
<feature type="domain" description="ABC transmembrane type-1" evidence="12">
    <location>
        <begin position="290"/>
        <end position="578"/>
    </location>
</feature>
<dbReference type="GO" id="GO:0016887">
    <property type="term" value="F:ATP hydrolysis activity"/>
    <property type="evidence" value="ECO:0007669"/>
    <property type="project" value="InterPro"/>
</dbReference>
<dbReference type="Proteomes" id="UP001182556">
    <property type="component" value="Unassembled WGS sequence"/>
</dbReference>
<feature type="compositionally biased region" description="Basic and acidic residues" evidence="9">
    <location>
        <begin position="894"/>
        <end position="909"/>
    </location>
</feature>
<dbReference type="CDD" id="cd03253">
    <property type="entry name" value="ABCC_ATM1_transporter"/>
    <property type="match status" value="1"/>
</dbReference>
<dbReference type="EMBL" id="JAODAN010000012">
    <property type="protein sequence ID" value="KAK1920985.1"/>
    <property type="molecule type" value="Genomic_DNA"/>
</dbReference>
<dbReference type="PANTHER" id="PTHR24221:SF648">
    <property type="entry name" value="ABC-TYPE TRANSPORTER ATR1"/>
    <property type="match status" value="1"/>
</dbReference>
<comment type="caution">
    <text evidence="13">The sequence shown here is derived from an EMBL/GenBank/DDBJ whole genome shotgun (WGS) entry which is preliminary data.</text>
</comment>
<dbReference type="InterPro" id="IPR027417">
    <property type="entry name" value="P-loop_NTPase"/>
</dbReference>
<dbReference type="PROSITE" id="PS50893">
    <property type="entry name" value="ABC_TRANSPORTER_2"/>
    <property type="match status" value="1"/>
</dbReference>
<keyword evidence="4" id="KW-0547">Nucleotide-binding</keyword>
<evidence type="ECO:0000256" key="4">
    <source>
        <dbReference type="ARBA" id="ARBA00022741"/>
    </source>
</evidence>
<name>A0AAD9CUX9_PAPLA</name>
<gene>
    <name evidence="13" type="ORF">DB88DRAFT_501755</name>
</gene>
<feature type="transmembrane region" description="Helical" evidence="10">
    <location>
        <begin position="6"/>
        <end position="23"/>
    </location>
</feature>
<feature type="compositionally biased region" description="Low complexity" evidence="9">
    <location>
        <begin position="967"/>
        <end position="980"/>
    </location>
</feature>
<evidence type="ECO:0000313" key="14">
    <source>
        <dbReference type="Proteomes" id="UP001182556"/>
    </source>
</evidence>
<evidence type="ECO:0000259" key="12">
    <source>
        <dbReference type="PROSITE" id="PS50929"/>
    </source>
</evidence>
<feature type="compositionally biased region" description="Basic and acidic residues" evidence="9">
    <location>
        <begin position="860"/>
        <end position="871"/>
    </location>
</feature>
<keyword evidence="14" id="KW-1185">Reference proteome</keyword>
<dbReference type="GO" id="GO:0140359">
    <property type="term" value="F:ABC-type transporter activity"/>
    <property type="evidence" value="ECO:0007669"/>
    <property type="project" value="InterPro"/>
</dbReference>
<feature type="transmembrane region" description="Helical" evidence="10">
    <location>
        <begin position="124"/>
        <end position="146"/>
    </location>
</feature>
<dbReference type="InterPro" id="IPR039421">
    <property type="entry name" value="Type_1_exporter"/>
</dbReference>
<dbReference type="CDD" id="cd18583">
    <property type="entry name" value="ABC_6TM_HMT1"/>
    <property type="match status" value="1"/>
</dbReference>
<feature type="transmembrane region" description="Helical" evidence="10">
    <location>
        <begin position="152"/>
        <end position="178"/>
    </location>
</feature>
<evidence type="ECO:0000256" key="9">
    <source>
        <dbReference type="SAM" id="MobiDB-lite"/>
    </source>
</evidence>
<dbReference type="InterPro" id="IPR003593">
    <property type="entry name" value="AAA+_ATPase"/>
</dbReference>
<feature type="transmembrane region" description="Helical" evidence="10">
    <location>
        <begin position="287"/>
        <end position="310"/>
    </location>
</feature>
<dbReference type="SUPFAM" id="SSF52540">
    <property type="entry name" value="P-loop containing nucleoside triphosphate hydrolases"/>
    <property type="match status" value="1"/>
</dbReference>
<dbReference type="InterPro" id="IPR017871">
    <property type="entry name" value="ABC_transporter-like_CS"/>
</dbReference>
<keyword evidence="2" id="KW-0813">Transport</keyword>
<keyword evidence="6 10" id="KW-1133">Transmembrane helix</keyword>
<keyword evidence="7 10" id="KW-0472">Membrane</keyword>
<evidence type="ECO:0000259" key="11">
    <source>
        <dbReference type="PROSITE" id="PS50893"/>
    </source>
</evidence>
<feature type="transmembrane region" description="Helical" evidence="10">
    <location>
        <begin position="408"/>
        <end position="428"/>
    </location>
</feature>
<evidence type="ECO:0000256" key="8">
    <source>
        <dbReference type="ARBA" id="ARBA00024363"/>
    </source>
</evidence>
<protein>
    <submittedName>
        <fullName evidence="13">ABC transporter</fullName>
    </submittedName>
</protein>
<feature type="transmembrane region" description="Helical" evidence="10">
    <location>
        <begin position="49"/>
        <end position="75"/>
    </location>
</feature>
<evidence type="ECO:0000256" key="6">
    <source>
        <dbReference type="ARBA" id="ARBA00022989"/>
    </source>
</evidence>
<feature type="region of interest" description="Disordered" evidence="9">
    <location>
        <begin position="857"/>
        <end position="1061"/>
    </location>
</feature>
<sequence>MTPLPYLHILLPLILILPVLTLAPRPKPPTSDIPGLHPVTIRRVIPRRFLILTTLILLALTAFLDAALLVADLLTSPARDGHLYLVGDRFGLDSWVVYAVGGVIVWSLAAIFAEWRGRWGDKSLLTLSTLAFALEIPNLVFLAIHLSRSEGYWKFLSILSLVPPALRLLLLPILFVAVSTPRISYEPVETSSLLPNGVESSDRGREAYGTFDESTTTSRAPSAPPHTGINTPATNKPPVSIPKHIKIPKTLGETRKEDPPLEWRVVWGRMIKLAPYLWPSTSRKLQFYVFICVLTLIAGRILQPALPLSLGQVVRVLTQNTGGQQGPSVWPAFITYFVIRLCVSGSGIIYFIQQRLWIPVSQYSDREMMMMCFNHLLNLSLSYHTRRNTGEVLKVIDRGSAINNLFQVILFTALPTFFDMFIAYGLFFYLYGPVLAGVSVIVMVLYLILAVTATSRRTVIRRQLTERDVKQRGIISDVLTNWESVKYFTAERRERHRFHEALLSYQEAEARWTASYQVVYLLQSFLLVLGLMCGSIMIAYRVLHGTSDAAEFVVFIQYFQQLSSPLDRLGMLYQQLNRNSIDAEKMFSLLAETTEVNDLPDAKDLVITDGVIEFDNVKFSYDGKVPALKGVSFKIDKGQSMALVGESGSGKSTILRLLYRFYDVDSGVIRIDGQDIARVTQSSLRRAIGIVPQDSVLWNDTIGANISYGKEGATDEEIISAAQAAKLHERILSFTEGYSTIVGERGIRLSGGEKQRVSLARMFLKSPAILVLDEATSALDTETEREIQRALTELAQGRTSLSIAHRLSTIINSDRIVVMKDGEVIENGGYKELLELDGAFARMWKKQIFTEEEMLAGASGHRDGVEQDKGSGESSHQVAGGDAPSTYADAVKVSTDEHEPESSQREESTPKPVQDAEPSDLETTPTPSRLTDMPNPPVATPDKRTAFPPLPRTTSSQSATSNLSDLGSGYSSPGGTPGTPSEDDKGDKRRKRLSSIKGFVRRISDQGLTRSPSLGGKGKSPMGEVDEAGVGPGSAEDLGGAGGGRGKEEKRKKRLSIRGNK</sequence>
<evidence type="ECO:0000256" key="1">
    <source>
        <dbReference type="ARBA" id="ARBA00004141"/>
    </source>
</evidence>
<dbReference type="SMART" id="SM00382">
    <property type="entry name" value="AAA"/>
    <property type="match status" value="1"/>
</dbReference>
<dbReference type="FunFam" id="3.40.50.300:FF:000287">
    <property type="entry name" value="Multidrug ABC transporter ATP-binding protein"/>
    <property type="match status" value="1"/>
</dbReference>
<dbReference type="Pfam" id="PF00664">
    <property type="entry name" value="ABC_membrane"/>
    <property type="match status" value="1"/>
</dbReference>
<dbReference type="PROSITE" id="PS50929">
    <property type="entry name" value="ABC_TM1F"/>
    <property type="match status" value="1"/>
</dbReference>
<feature type="transmembrane region" description="Helical" evidence="10">
    <location>
        <begin position="330"/>
        <end position="352"/>
    </location>
</feature>
<reference evidence="13" key="1">
    <citation type="submission" date="2023-02" db="EMBL/GenBank/DDBJ databases">
        <title>Identification and recombinant expression of a fungal hydrolase from Papiliotrema laurentii that hydrolyzes apple cutin and clears colloidal polyester polyurethane.</title>
        <authorList>
            <consortium name="DOE Joint Genome Institute"/>
            <person name="Roman V.A."/>
            <person name="Bojanowski C."/>
            <person name="Crable B.R."/>
            <person name="Wagner D.N."/>
            <person name="Hung C.S."/>
            <person name="Nadeau L.J."/>
            <person name="Schratz L."/>
            <person name="Haridas S."/>
            <person name="Pangilinan J."/>
            <person name="Lipzen A."/>
            <person name="Na H."/>
            <person name="Yan M."/>
            <person name="Ng V."/>
            <person name="Grigoriev I.V."/>
            <person name="Spatafora J.W."/>
            <person name="Barlow D."/>
            <person name="Biffinger J."/>
            <person name="Kelley-Loughnane N."/>
            <person name="Varaljay V.A."/>
            <person name="Crookes-Goodson W.J."/>
        </authorList>
    </citation>
    <scope>NUCLEOTIDE SEQUENCE</scope>
    <source>
        <strain evidence="13">5307AH</strain>
    </source>
</reference>
<dbReference type="SUPFAM" id="SSF90123">
    <property type="entry name" value="ABC transporter transmembrane region"/>
    <property type="match status" value="1"/>
</dbReference>
<keyword evidence="3 10" id="KW-0812">Transmembrane</keyword>
<evidence type="ECO:0000256" key="2">
    <source>
        <dbReference type="ARBA" id="ARBA00022448"/>
    </source>
</evidence>
<dbReference type="Gene3D" id="1.20.1560.10">
    <property type="entry name" value="ABC transporter type 1, transmembrane domain"/>
    <property type="match status" value="1"/>
</dbReference>
<dbReference type="PANTHER" id="PTHR24221">
    <property type="entry name" value="ATP-BINDING CASSETTE SUB-FAMILY B"/>
    <property type="match status" value="1"/>
</dbReference>
<dbReference type="Gene3D" id="3.40.50.300">
    <property type="entry name" value="P-loop containing nucleotide triphosphate hydrolases"/>
    <property type="match status" value="1"/>
</dbReference>
<evidence type="ECO:0000256" key="5">
    <source>
        <dbReference type="ARBA" id="ARBA00022840"/>
    </source>
</evidence>
<organism evidence="13 14">
    <name type="scientific">Papiliotrema laurentii</name>
    <name type="common">Cryptococcus laurentii</name>
    <dbReference type="NCBI Taxonomy" id="5418"/>
    <lineage>
        <taxon>Eukaryota</taxon>
        <taxon>Fungi</taxon>
        <taxon>Dikarya</taxon>
        <taxon>Basidiomycota</taxon>
        <taxon>Agaricomycotina</taxon>
        <taxon>Tremellomycetes</taxon>
        <taxon>Tremellales</taxon>
        <taxon>Rhynchogastremaceae</taxon>
        <taxon>Papiliotrema</taxon>
    </lineage>
</organism>
<evidence type="ECO:0000256" key="10">
    <source>
        <dbReference type="SAM" id="Phobius"/>
    </source>
</evidence>
<accession>A0AAD9CUX9</accession>
<evidence type="ECO:0000256" key="3">
    <source>
        <dbReference type="ARBA" id="ARBA00022692"/>
    </source>
</evidence>
<dbReference type="Pfam" id="PF00005">
    <property type="entry name" value="ABC_tran"/>
    <property type="match status" value="1"/>
</dbReference>
<evidence type="ECO:0000313" key="13">
    <source>
        <dbReference type="EMBL" id="KAK1920985.1"/>
    </source>
</evidence>
<dbReference type="InterPro" id="IPR011527">
    <property type="entry name" value="ABC1_TM_dom"/>
</dbReference>
<feature type="domain" description="ABC transporter" evidence="11">
    <location>
        <begin position="612"/>
        <end position="846"/>
    </location>
</feature>
<proteinExistence type="inferred from homology"/>
<keyword evidence="5" id="KW-0067">ATP-binding</keyword>
<dbReference type="InterPro" id="IPR036640">
    <property type="entry name" value="ABC1_TM_sf"/>
</dbReference>
<feature type="transmembrane region" description="Helical" evidence="10">
    <location>
        <begin position="518"/>
        <end position="540"/>
    </location>
</feature>